<keyword evidence="2" id="KW-1185">Reference proteome</keyword>
<dbReference type="Proteomes" id="UP000058012">
    <property type="component" value="Unassembled WGS sequence"/>
</dbReference>
<dbReference type="OrthoDB" id="7427752at2"/>
<protein>
    <recommendedName>
        <fullName evidence="3">Hpt domain-containing protein</fullName>
    </recommendedName>
</protein>
<proteinExistence type="predicted"/>
<comment type="caution">
    <text evidence="1">The sequence shown here is derived from an EMBL/GenBank/DDBJ whole genome shotgun (WGS) entry which is preliminary data.</text>
</comment>
<dbReference type="EMBL" id="LLZS01000007">
    <property type="protein sequence ID" value="KUR71123.1"/>
    <property type="molecule type" value="Genomic_DNA"/>
</dbReference>
<organism evidence="1 2">
    <name type="scientific">Novosphingobium fuchskuhlense</name>
    <dbReference type="NCBI Taxonomy" id="1117702"/>
    <lineage>
        <taxon>Bacteria</taxon>
        <taxon>Pseudomonadati</taxon>
        <taxon>Pseudomonadota</taxon>
        <taxon>Alphaproteobacteria</taxon>
        <taxon>Sphingomonadales</taxon>
        <taxon>Sphingomonadaceae</taxon>
        <taxon>Novosphingobium</taxon>
    </lineage>
</organism>
<name>A0A117UUL2_9SPHN</name>
<evidence type="ECO:0008006" key="3">
    <source>
        <dbReference type="Google" id="ProtNLM"/>
    </source>
</evidence>
<evidence type="ECO:0000313" key="1">
    <source>
        <dbReference type="EMBL" id="KUR71123.1"/>
    </source>
</evidence>
<dbReference type="GO" id="GO:0000160">
    <property type="term" value="P:phosphorelay signal transduction system"/>
    <property type="evidence" value="ECO:0007669"/>
    <property type="project" value="InterPro"/>
</dbReference>
<dbReference type="SUPFAM" id="SSF47226">
    <property type="entry name" value="Histidine-containing phosphotransfer domain, HPT domain"/>
    <property type="match status" value="1"/>
</dbReference>
<dbReference type="InterPro" id="IPR036641">
    <property type="entry name" value="HPT_dom_sf"/>
</dbReference>
<accession>A0A117UUL2</accession>
<dbReference type="Gene3D" id="1.20.120.160">
    <property type="entry name" value="HPT domain"/>
    <property type="match status" value="1"/>
</dbReference>
<sequence>MAYLGDAIDAHLAVATGDDAELFRELRAAFVESARRQFGLLGRARCDGNWEMAALRLKSLAATFHAEDLIALAEEALTGAPGEPAVLRRIAAALDSLEPTG</sequence>
<dbReference type="STRING" id="1117702.AQZ52_10625"/>
<evidence type="ECO:0000313" key="2">
    <source>
        <dbReference type="Proteomes" id="UP000058012"/>
    </source>
</evidence>
<dbReference type="RefSeq" id="WP_067910236.1">
    <property type="nucleotide sequence ID" value="NZ_KQ954245.1"/>
</dbReference>
<reference evidence="1 2" key="1">
    <citation type="submission" date="2015-10" db="EMBL/GenBank/DDBJ databases">
        <title>Draft genome sequence of Novosphingobium fuchskuhlense DSM 25065 isolated from a surface water sample of the southwest basin of Lake Grosse Fuchskuhle.</title>
        <authorList>
            <person name="Ruckert C."/>
            <person name="Winkler A."/>
            <person name="Glaeser J."/>
            <person name="Grossart H.-P."/>
            <person name="Kalinowski J."/>
            <person name="Glaeser S."/>
        </authorList>
    </citation>
    <scope>NUCLEOTIDE SEQUENCE [LARGE SCALE GENOMIC DNA]</scope>
    <source>
        <strain evidence="1 2">FNE08-7</strain>
    </source>
</reference>
<dbReference type="AlphaFoldDB" id="A0A117UUL2"/>
<gene>
    <name evidence="1" type="ORF">AQZ52_10625</name>
</gene>